<organism evidence="2 3">
    <name type="scientific">Coptis chinensis</name>
    <dbReference type="NCBI Taxonomy" id="261450"/>
    <lineage>
        <taxon>Eukaryota</taxon>
        <taxon>Viridiplantae</taxon>
        <taxon>Streptophyta</taxon>
        <taxon>Embryophyta</taxon>
        <taxon>Tracheophyta</taxon>
        <taxon>Spermatophyta</taxon>
        <taxon>Magnoliopsida</taxon>
        <taxon>Ranunculales</taxon>
        <taxon>Ranunculaceae</taxon>
        <taxon>Coptidoideae</taxon>
        <taxon>Coptis</taxon>
    </lineage>
</organism>
<gene>
    <name evidence="2" type="ORF">IFM89_037030</name>
</gene>
<dbReference type="OrthoDB" id="687122at2759"/>
<protein>
    <recommendedName>
        <fullName evidence="1">F-box associated beta-propeller type 3 domain-containing protein</fullName>
    </recommendedName>
</protein>
<keyword evidence="3" id="KW-1185">Reference proteome</keyword>
<name>A0A835LU90_9MAGN</name>
<dbReference type="NCBIfam" id="TIGR01640">
    <property type="entry name" value="F_box_assoc_1"/>
    <property type="match status" value="1"/>
</dbReference>
<feature type="domain" description="F-box associated beta-propeller type 3" evidence="1">
    <location>
        <begin position="13"/>
        <end position="76"/>
    </location>
</feature>
<evidence type="ECO:0000313" key="2">
    <source>
        <dbReference type="EMBL" id="KAF9603549.1"/>
    </source>
</evidence>
<accession>A0A835LU90</accession>
<dbReference type="Proteomes" id="UP000631114">
    <property type="component" value="Unassembled WGS sequence"/>
</dbReference>
<reference evidence="2 3" key="1">
    <citation type="submission" date="2020-10" db="EMBL/GenBank/DDBJ databases">
        <title>The Coptis chinensis genome and diversification of protoberbering-type alkaloids.</title>
        <authorList>
            <person name="Wang B."/>
            <person name="Shu S."/>
            <person name="Song C."/>
            <person name="Liu Y."/>
        </authorList>
    </citation>
    <scope>NUCLEOTIDE SEQUENCE [LARGE SCALE GENOMIC DNA]</scope>
    <source>
        <strain evidence="2">HL-2020</strain>
        <tissue evidence="2">Leaf</tissue>
    </source>
</reference>
<dbReference type="InterPro" id="IPR017451">
    <property type="entry name" value="F-box-assoc_interact_dom"/>
</dbReference>
<dbReference type="AlphaFoldDB" id="A0A835LU90"/>
<dbReference type="InterPro" id="IPR013187">
    <property type="entry name" value="F-box-assoc_dom_typ3"/>
</dbReference>
<dbReference type="EMBL" id="JADFTS010000006">
    <property type="protein sequence ID" value="KAF9603549.1"/>
    <property type="molecule type" value="Genomic_DNA"/>
</dbReference>
<sequence length="100" mass="11333">MATRLRCSLHLGRWREVSINVPCLTKVVQSNVLVNGRYHWAAYTVVNCVIVSFDVATEEFNTIQLPTNFNKRNNLNIIDGLMVLGDCLSMIVDRARGYGF</sequence>
<evidence type="ECO:0000313" key="3">
    <source>
        <dbReference type="Proteomes" id="UP000631114"/>
    </source>
</evidence>
<dbReference type="Pfam" id="PF08268">
    <property type="entry name" value="FBA_3"/>
    <property type="match status" value="1"/>
</dbReference>
<proteinExistence type="predicted"/>
<comment type="caution">
    <text evidence="2">The sequence shown here is derived from an EMBL/GenBank/DDBJ whole genome shotgun (WGS) entry which is preliminary data.</text>
</comment>
<evidence type="ECO:0000259" key="1">
    <source>
        <dbReference type="Pfam" id="PF08268"/>
    </source>
</evidence>